<evidence type="ECO:0000259" key="1">
    <source>
        <dbReference type="Pfam" id="PF00561"/>
    </source>
</evidence>
<dbReference type="GO" id="GO:0016020">
    <property type="term" value="C:membrane"/>
    <property type="evidence" value="ECO:0007669"/>
    <property type="project" value="TreeGrafter"/>
</dbReference>
<dbReference type="GO" id="GO:0016787">
    <property type="term" value="F:hydrolase activity"/>
    <property type="evidence" value="ECO:0007669"/>
    <property type="project" value="UniProtKB-KW"/>
</dbReference>
<reference evidence="2 3" key="1">
    <citation type="submission" date="2019-09" db="EMBL/GenBank/DDBJ databases">
        <authorList>
            <person name="Wang X."/>
        </authorList>
    </citation>
    <scope>NUCLEOTIDE SEQUENCE [LARGE SCALE GENOMIC DNA]</scope>
    <source>
        <strain evidence="2 3">CICC 11023</strain>
    </source>
</reference>
<protein>
    <submittedName>
        <fullName evidence="2">Alpha/beta hydrolase</fullName>
    </submittedName>
</protein>
<keyword evidence="2" id="KW-0378">Hydrolase</keyword>
<dbReference type="PANTHER" id="PTHR43798">
    <property type="entry name" value="MONOACYLGLYCEROL LIPASE"/>
    <property type="match status" value="1"/>
</dbReference>
<feature type="domain" description="AB hydrolase-1" evidence="1">
    <location>
        <begin position="26"/>
        <end position="244"/>
    </location>
</feature>
<dbReference type="Pfam" id="PF00561">
    <property type="entry name" value="Abhydrolase_1"/>
    <property type="match status" value="1"/>
</dbReference>
<dbReference type="PANTHER" id="PTHR43798:SF33">
    <property type="entry name" value="HYDROLASE, PUTATIVE (AFU_ORTHOLOGUE AFUA_2G14860)-RELATED"/>
    <property type="match status" value="1"/>
</dbReference>
<proteinExistence type="predicted"/>
<dbReference type="InterPro" id="IPR000073">
    <property type="entry name" value="AB_hydrolase_1"/>
</dbReference>
<evidence type="ECO:0000313" key="3">
    <source>
        <dbReference type="Proteomes" id="UP000323876"/>
    </source>
</evidence>
<dbReference type="Gene3D" id="3.40.50.1820">
    <property type="entry name" value="alpha/beta hydrolase"/>
    <property type="match status" value="1"/>
</dbReference>
<dbReference type="SUPFAM" id="SSF53474">
    <property type="entry name" value="alpha/beta-Hydrolases"/>
    <property type="match status" value="1"/>
</dbReference>
<sequence length="259" mass="28142">MTTTRATFAIDGRTLSYLDFGGTGRPVLALHGHMSDAESFSGLAERLAPGSRLIALDQRGHGFSDRAADYSRAGYLADIAALLDHLGLERVVLVGHSLGGINAYQFAARHPERVEAFIDADGAASLGLDGQNPLQFVLSLRYEAPTRQELVDGLGPMAAIFGGLVRERADGSWSLPFRPRDIVDSEDQVHGDHWADWLASTCPALLIRATQGVVAREQAEAMIERRPNTRMVELDTDHFIYANDPDGFAKAVNEFLLGL</sequence>
<dbReference type="Proteomes" id="UP000323876">
    <property type="component" value="Unassembled WGS sequence"/>
</dbReference>
<evidence type="ECO:0000313" key="2">
    <source>
        <dbReference type="EMBL" id="KAA8884347.1"/>
    </source>
</evidence>
<dbReference type="AlphaFoldDB" id="A0A5N0E4I1"/>
<dbReference type="PRINTS" id="PR00111">
    <property type="entry name" value="ABHYDROLASE"/>
</dbReference>
<dbReference type="InterPro" id="IPR029058">
    <property type="entry name" value="AB_hydrolase_fold"/>
</dbReference>
<dbReference type="InterPro" id="IPR050266">
    <property type="entry name" value="AB_hydrolase_sf"/>
</dbReference>
<keyword evidence="3" id="KW-1185">Reference proteome</keyword>
<accession>A0A5N0E4I1</accession>
<comment type="caution">
    <text evidence="2">The sequence shown here is derived from an EMBL/GenBank/DDBJ whole genome shotgun (WGS) entry which is preliminary data.</text>
</comment>
<dbReference type="EMBL" id="VXLC01000021">
    <property type="protein sequence ID" value="KAA8884347.1"/>
    <property type="molecule type" value="Genomic_DNA"/>
</dbReference>
<name>A0A5N0E4I1_9NOCA</name>
<gene>
    <name evidence="2" type="ORF">F3087_34615</name>
</gene>
<dbReference type="OrthoDB" id="63519at2"/>
<organism evidence="2 3">
    <name type="scientific">Nocardia colli</name>
    <dbReference type="NCBI Taxonomy" id="2545717"/>
    <lineage>
        <taxon>Bacteria</taxon>
        <taxon>Bacillati</taxon>
        <taxon>Actinomycetota</taxon>
        <taxon>Actinomycetes</taxon>
        <taxon>Mycobacteriales</taxon>
        <taxon>Nocardiaceae</taxon>
        <taxon>Nocardia</taxon>
    </lineage>
</organism>
<dbReference type="RefSeq" id="WP_150406326.1">
    <property type="nucleotide sequence ID" value="NZ_VXLC01000021.1"/>
</dbReference>